<feature type="transmembrane region" description="Helical" evidence="5">
    <location>
        <begin position="368"/>
        <end position="389"/>
    </location>
</feature>
<dbReference type="PROSITE" id="PS50850">
    <property type="entry name" value="MFS"/>
    <property type="match status" value="1"/>
</dbReference>
<name>A0A210QE64_MIZYE</name>
<dbReference type="STRING" id="6573.A0A210QE64"/>
<dbReference type="Proteomes" id="UP000242188">
    <property type="component" value="Unassembled WGS sequence"/>
</dbReference>
<dbReference type="InterPro" id="IPR020846">
    <property type="entry name" value="MFS_dom"/>
</dbReference>
<proteinExistence type="predicted"/>
<dbReference type="OrthoDB" id="2544694at2759"/>
<sequence>MKFDDILVQLGEFGFYQKRLYILLCIPSISTGCYMMMQIVAMQAPEHRCKIAGYPNDTYAIQNDFHRALVNVTIPLPGDDSSQKYDMCNTYSYPAPVNYSDLAASDKDLASKATCKQWVHDKTEFEETFATQHGLLCSDSLKTSHSQMLFYVGVLAGDLGFGMLSDYIGRKKTFAITSVVLVASSVSAAFAPEFYSFLMLEFIVGASIHGLFMVCCVHGLELVGPSKRIWAGIVIHIFFAIGLVYLAGVGYLLRHWKWIQLAVAIPCSFYMLYWWFIPESPRWLISQGRYDEAEEILQRIAKVNKVETSERFVDEKTLDAPEGGQLWHLFTSKVLFFRTMILFFNWIVVSMVYYGVTMHAGKLSDSFFFGFFLMALVEFPAGAATIALLDRWGRQKLQCACMLTAGIACLCTIFPVLFGGDDLMPLTLTLSMIGKFGAAAAFGVIYVFSLELYPTIVRNGGMGASSCVARFGGMAAPYVAQSGQLVGGNFGLALPLVIFGGASVAAGLLALLLPETLERKLPETIEDAKNFGKLEKSPSKLTLGLNASTTSFTSLENFTKL</sequence>
<dbReference type="CDD" id="cd17317">
    <property type="entry name" value="MFS_SLC22"/>
    <property type="match status" value="1"/>
</dbReference>
<organism evidence="7 8">
    <name type="scientific">Mizuhopecten yessoensis</name>
    <name type="common">Japanese scallop</name>
    <name type="synonym">Patinopecten yessoensis</name>
    <dbReference type="NCBI Taxonomy" id="6573"/>
    <lineage>
        <taxon>Eukaryota</taxon>
        <taxon>Metazoa</taxon>
        <taxon>Spiralia</taxon>
        <taxon>Lophotrochozoa</taxon>
        <taxon>Mollusca</taxon>
        <taxon>Bivalvia</taxon>
        <taxon>Autobranchia</taxon>
        <taxon>Pteriomorphia</taxon>
        <taxon>Pectinida</taxon>
        <taxon>Pectinoidea</taxon>
        <taxon>Pectinidae</taxon>
        <taxon>Mizuhopecten</taxon>
    </lineage>
</organism>
<feature type="transmembrane region" description="Helical" evidence="5">
    <location>
        <begin position="426"/>
        <end position="448"/>
    </location>
</feature>
<evidence type="ECO:0000256" key="1">
    <source>
        <dbReference type="ARBA" id="ARBA00004141"/>
    </source>
</evidence>
<evidence type="ECO:0000256" key="5">
    <source>
        <dbReference type="SAM" id="Phobius"/>
    </source>
</evidence>
<keyword evidence="8" id="KW-1185">Reference proteome</keyword>
<keyword evidence="4 5" id="KW-0472">Membrane</keyword>
<feature type="transmembrane region" description="Helical" evidence="5">
    <location>
        <begin position="492"/>
        <end position="513"/>
    </location>
</feature>
<feature type="transmembrane region" description="Helical" evidence="5">
    <location>
        <begin position="335"/>
        <end position="356"/>
    </location>
</feature>
<feature type="transmembrane region" description="Helical" evidence="5">
    <location>
        <begin position="229"/>
        <end position="252"/>
    </location>
</feature>
<evidence type="ECO:0000256" key="4">
    <source>
        <dbReference type="ARBA" id="ARBA00023136"/>
    </source>
</evidence>
<dbReference type="PANTHER" id="PTHR24064">
    <property type="entry name" value="SOLUTE CARRIER FAMILY 22 MEMBER"/>
    <property type="match status" value="1"/>
</dbReference>
<feature type="domain" description="Major facilitator superfamily (MFS) profile" evidence="6">
    <location>
        <begin position="87"/>
        <end position="518"/>
    </location>
</feature>
<evidence type="ECO:0000256" key="2">
    <source>
        <dbReference type="ARBA" id="ARBA00022692"/>
    </source>
</evidence>
<protein>
    <submittedName>
        <fullName evidence="7">Organic cation transporter protein</fullName>
    </submittedName>
</protein>
<keyword evidence="3 5" id="KW-1133">Transmembrane helix</keyword>
<dbReference type="EMBL" id="NEDP02004053">
    <property type="protein sequence ID" value="OWF47019.1"/>
    <property type="molecule type" value="Genomic_DNA"/>
</dbReference>
<comment type="subcellular location">
    <subcellularLocation>
        <location evidence="1">Membrane</location>
        <topology evidence="1">Multi-pass membrane protein</topology>
    </subcellularLocation>
</comment>
<evidence type="ECO:0000259" key="6">
    <source>
        <dbReference type="PROSITE" id="PS50850"/>
    </source>
</evidence>
<accession>A0A210QE64</accession>
<feature type="transmembrane region" description="Helical" evidence="5">
    <location>
        <begin position="173"/>
        <end position="191"/>
    </location>
</feature>
<feature type="transmembrane region" description="Helical" evidence="5">
    <location>
        <begin position="20"/>
        <end position="41"/>
    </location>
</feature>
<feature type="transmembrane region" description="Helical" evidence="5">
    <location>
        <begin position="401"/>
        <end position="420"/>
    </location>
</feature>
<keyword evidence="2 5" id="KW-0812">Transmembrane</keyword>
<reference evidence="7 8" key="1">
    <citation type="journal article" date="2017" name="Nat. Ecol. Evol.">
        <title>Scallop genome provides insights into evolution of bilaterian karyotype and development.</title>
        <authorList>
            <person name="Wang S."/>
            <person name="Zhang J."/>
            <person name="Jiao W."/>
            <person name="Li J."/>
            <person name="Xun X."/>
            <person name="Sun Y."/>
            <person name="Guo X."/>
            <person name="Huan P."/>
            <person name="Dong B."/>
            <person name="Zhang L."/>
            <person name="Hu X."/>
            <person name="Sun X."/>
            <person name="Wang J."/>
            <person name="Zhao C."/>
            <person name="Wang Y."/>
            <person name="Wang D."/>
            <person name="Huang X."/>
            <person name="Wang R."/>
            <person name="Lv J."/>
            <person name="Li Y."/>
            <person name="Zhang Z."/>
            <person name="Liu B."/>
            <person name="Lu W."/>
            <person name="Hui Y."/>
            <person name="Liang J."/>
            <person name="Zhou Z."/>
            <person name="Hou R."/>
            <person name="Li X."/>
            <person name="Liu Y."/>
            <person name="Li H."/>
            <person name="Ning X."/>
            <person name="Lin Y."/>
            <person name="Zhao L."/>
            <person name="Xing Q."/>
            <person name="Dou J."/>
            <person name="Li Y."/>
            <person name="Mao J."/>
            <person name="Guo H."/>
            <person name="Dou H."/>
            <person name="Li T."/>
            <person name="Mu C."/>
            <person name="Jiang W."/>
            <person name="Fu Q."/>
            <person name="Fu X."/>
            <person name="Miao Y."/>
            <person name="Liu J."/>
            <person name="Yu Q."/>
            <person name="Li R."/>
            <person name="Liao H."/>
            <person name="Li X."/>
            <person name="Kong Y."/>
            <person name="Jiang Z."/>
            <person name="Chourrout D."/>
            <person name="Li R."/>
            <person name="Bao Z."/>
        </authorList>
    </citation>
    <scope>NUCLEOTIDE SEQUENCE [LARGE SCALE GENOMIC DNA]</scope>
    <source>
        <strain evidence="7 8">PY_sf001</strain>
    </source>
</reference>
<dbReference type="GO" id="GO:0022857">
    <property type="term" value="F:transmembrane transporter activity"/>
    <property type="evidence" value="ECO:0007669"/>
    <property type="project" value="InterPro"/>
</dbReference>
<gene>
    <name evidence="7" type="ORF">KP79_PYT07772</name>
</gene>
<dbReference type="InterPro" id="IPR036259">
    <property type="entry name" value="MFS_trans_sf"/>
</dbReference>
<dbReference type="Pfam" id="PF00083">
    <property type="entry name" value="Sugar_tr"/>
    <property type="match status" value="1"/>
</dbReference>
<feature type="transmembrane region" description="Helical" evidence="5">
    <location>
        <begin position="197"/>
        <end position="217"/>
    </location>
</feature>
<evidence type="ECO:0000313" key="8">
    <source>
        <dbReference type="Proteomes" id="UP000242188"/>
    </source>
</evidence>
<dbReference type="InterPro" id="IPR005828">
    <property type="entry name" value="MFS_sugar_transport-like"/>
</dbReference>
<evidence type="ECO:0000256" key="3">
    <source>
        <dbReference type="ARBA" id="ARBA00022989"/>
    </source>
</evidence>
<evidence type="ECO:0000313" key="7">
    <source>
        <dbReference type="EMBL" id="OWF47019.1"/>
    </source>
</evidence>
<feature type="transmembrane region" description="Helical" evidence="5">
    <location>
        <begin position="258"/>
        <end position="277"/>
    </location>
</feature>
<dbReference type="Gene3D" id="1.20.1250.20">
    <property type="entry name" value="MFS general substrate transporter like domains"/>
    <property type="match status" value="1"/>
</dbReference>
<comment type="caution">
    <text evidence="7">The sequence shown here is derived from an EMBL/GenBank/DDBJ whole genome shotgun (WGS) entry which is preliminary data.</text>
</comment>
<dbReference type="GO" id="GO:0016020">
    <property type="term" value="C:membrane"/>
    <property type="evidence" value="ECO:0007669"/>
    <property type="project" value="UniProtKB-SubCell"/>
</dbReference>
<dbReference type="SUPFAM" id="SSF103473">
    <property type="entry name" value="MFS general substrate transporter"/>
    <property type="match status" value="1"/>
</dbReference>
<dbReference type="PROSITE" id="PS51257">
    <property type="entry name" value="PROKAR_LIPOPROTEIN"/>
    <property type="match status" value="1"/>
</dbReference>
<dbReference type="AlphaFoldDB" id="A0A210QE64"/>